<feature type="transmembrane region" description="Helical" evidence="7">
    <location>
        <begin position="66"/>
        <end position="86"/>
    </location>
</feature>
<feature type="transmembrane region" description="Helical" evidence="7">
    <location>
        <begin position="153"/>
        <end position="178"/>
    </location>
</feature>
<feature type="transmembrane region" description="Helical" evidence="7">
    <location>
        <begin position="407"/>
        <end position="427"/>
    </location>
</feature>
<feature type="transmembrane region" description="Helical" evidence="7">
    <location>
        <begin position="257"/>
        <end position="280"/>
    </location>
</feature>
<dbReference type="EMBL" id="JBGBPQ010000024">
    <property type="protein sequence ID" value="KAL1499936.1"/>
    <property type="molecule type" value="Genomic_DNA"/>
</dbReference>
<evidence type="ECO:0000256" key="3">
    <source>
        <dbReference type="ARBA" id="ARBA00022692"/>
    </source>
</evidence>
<keyword evidence="10" id="KW-1185">Reference proteome</keyword>
<feature type="transmembrane region" description="Helical" evidence="7">
    <location>
        <begin position="184"/>
        <end position="206"/>
    </location>
</feature>
<feature type="domain" description="Major facilitator superfamily (MFS) profile" evidence="8">
    <location>
        <begin position="22"/>
        <end position="459"/>
    </location>
</feature>
<keyword evidence="3 7" id="KW-0812">Transmembrane</keyword>
<dbReference type="GO" id="GO:0022857">
    <property type="term" value="F:transmembrane transporter activity"/>
    <property type="evidence" value="ECO:0007669"/>
    <property type="project" value="InterPro"/>
</dbReference>
<gene>
    <name evidence="9" type="ORF">AB1Y20_012618</name>
</gene>
<dbReference type="InterPro" id="IPR011701">
    <property type="entry name" value="MFS"/>
</dbReference>
<feature type="transmembrane region" description="Helical" evidence="7">
    <location>
        <begin position="325"/>
        <end position="347"/>
    </location>
</feature>
<organism evidence="9 10">
    <name type="scientific">Prymnesium parvum</name>
    <name type="common">Toxic golden alga</name>
    <dbReference type="NCBI Taxonomy" id="97485"/>
    <lineage>
        <taxon>Eukaryota</taxon>
        <taxon>Haptista</taxon>
        <taxon>Haptophyta</taxon>
        <taxon>Prymnesiophyceae</taxon>
        <taxon>Prymnesiales</taxon>
        <taxon>Prymnesiaceae</taxon>
        <taxon>Prymnesium</taxon>
    </lineage>
</organism>
<evidence type="ECO:0000313" key="10">
    <source>
        <dbReference type="Proteomes" id="UP001515480"/>
    </source>
</evidence>
<evidence type="ECO:0000256" key="1">
    <source>
        <dbReference type="ARBA" id="ARBA00004141"/>
    </source>
</evidence>
<dbReference type="InterPro" id="IPR020846">
    <property type="entry name" value="MFS_dom"/>
</dbReference>
<dbReference type="PANTHER" id="PTHR23504:SF15">
    <property type="entry name" value="MAJOR FACILITATOR SUPERFAMILY (MFS) PROFILE DOMAIN-CONTAINING PROTEIN"/>
    <property type="match status" value="1"/>
</dbReference>
<accession>A0AB34IL76</accession>
<evidence type="ECO:0000256" key="4">
    <source>
        <dbReference type="ARBA" id="ARBA00022989"/>
    </source>
</evidence>
<dbReference type="Pfam" id="PF07690">
    <property type="entry name" value="MFS_1"/>
    <property type="match status" value="1"/>
</dbReference>
<dbReference type="InterPro" id="IPR036259">
    <property type="entry name" value="MFS_trans_sf"/>
</dbReference>
<proteinExistence type="predicted"/>
<comment type="caution">
    <text evidence="9">The sequence shown here is derived from an EMBL/GenBank/DDBJ whole genome shotgun (WGS) entry which is preliminary data.</text>
</comment>
<keyword evidence="4 7" id="KW-1133">Transmembrane helix</keyword>
<sequence>MCRQPLELSSPRPVAARLPFRPVFVLCLTNCAHFYAMASIFSYAGFLAVDLGWAADEDHAGYVAGLLPTVLMLGRLPTSILWGVAADRFGRRLALTLAMLSVAAGNLAFGLSTSLAAALASRFLFLGCGNGYVSLMGLLCLEVGGPARQAQVFAYVLSAGSIVAMVGPALGGFTYGALSSTYPAIAPSLIGAALALVGAATTAAWLPETKAREAVLPATHVSSSVDPDEAKGVEGGAGGGGAGVCAVLRAWPFPLALVLRTGHGMALFALFDVVPLWCIASRRAGGLALSEAQVGSLLAAAALGQLVYTSFLMGRVVHWMGQRRALMAGCAVSGVTLCVLPQVGGLGEGPSAVYVMAAAAAVYGVTTCAMLTAGTGVIAMTTSLCARCERSGQLNGVVAMTEGVGKMLGPACAAPIFAWAIAARPAAAAPSGAMMVFFGFGAVLLGLALVGTFLPEDIDTSRTHAAGSTAALPVAPQREATASSEVRGSSGG</sequence>
<feature type="transmembrane region" description="Helical" evidence="7">
    <location>
        <begin position="353"/>
        <end position="386"/>
    </location>
</feature>
<feature type="region of interest" description="Disordered" evidence="6">
    <location>
        <begin position="469"/>
        <end position="492"/>
    </location>
</feature>
<evidence type="ECO:0000256" key="6">
    <source>
        <dbReference type="SAM" id="MobiDB-lite"/>
    </source>
</evidence>
<evidence type="ECO:0000256" key="5">
    <source>
        <dbReference type="ARBA" id="ARBA00023136"/>
    </source>
</evidence>
<evidence type="ECO:0000256" key="7">
    <source>
        <dbReference type="SAM" id="Phobius"/>
    </source>
</evidence>
<feature type="transmembrane region" description="Helical" evidence="7">
    <location>
        <begin position="20"/>
        <end position="46"/>
    </location>
</feature>
<comment type="subcellular location">
    <subcellularLocation>
        <location evidence="1">Membrane</location>
        <topology evidence="1">Multi-pass membrane protein</topology>
    </subcellularLocation>
</comment>
<dbReference type="SUPFAM" id="SSF103473">
    <property type="entry name" value="MFS general substrate transporter"/>
    <property type="match status" value="1"/>
</dbReference>
<feature type="transmembrane region" description="Helical" evidence="7">
    <location>
        <begin position="292"/>
        <end position="313"/>
    </location>
</feature>
<dbReference type="Proteomes" id="UP001515480">
    <property type="component" value="Unassembled WGS sequence"/>
</dbReference>
<keyword evidence="5 7" id="KW-0472">Membrane</keyword>
<evidence type="ECO:0000313" key="9">
    <source>
        <dbReference type="EMBL" id="KAL1499936.1"/>
    </source>
</evidence>
<dbReference type="PROSITE" id="PS50850">
    <property type="entry name" value="MFS"/>
    <property type="match status" value="1"/>
</dbReference>
<name>A0AB34IL76_PRYPA</name>
<feature type="transmembrane region" description="Helical" evidence="7">
    <location>
        <begin position="123"/>
        <end position="141"/>
    </location>
</feature>
<reference evidence="9 10" key="1">
    <citation type="journal article" date="2024" name="Science">
        <title>Giant polyketide synthase enzymes in the biosynthesis of giant marine polyether toxins.</title>
        <authorList>
            <person name="Fallon T.R."/>
            <person name="Shende V.V."/>
            <person name="Wierzbicki I.H."/>
            <person name="Pendleton A.L."/>
            <person name="Watervoot N.F."/>
            <person name="Auber R.P."/>
            <person name="Gonzalez D.J."/>
            <person name="Wisecaver J.H."/>
            <person name="Moore B.S."/>
        </authorList>
    </citation>
    <scope>NUCLEOTIDE SEQUENCE [LARGE SCALE GENOMIC DNA]</scope>
    <source>
        <strain evidence="9 10">12B1</strain>
    </source>
</reference>
<dbReference type="PANTHER" id="PTHR23504">
    <property type="entry name" value="MAJOR FACILITATOR SUPERFAMILY DOMAIN-CONTAINING PROTEIN 10"/>
    <property type="match status" value="1"/>
</dbReference>
<dbReference type="Gene3D" id="1.20.1250.20">
    <property type="entry name" value="MFS general substrate transporter like domains"/>
    <property type="match status" value="1"/>
</dbReference>
<feature type="transmembrane region" description="Helical" evidence="7">
    <location>
        <begin position="93"/>
        <end position="117"/>
    </location>
</feature>
<feature type="transmembrane region" description="Helical" evidence="7">
    <location>
        <begin position="433"/>
        <end position="454"/>
    </location>
</feature>
<evidence type="ECO:0000259" key="8">
    <source>
        <dbReference type="PROSITE" id="PS50850"/>
    </source>
</evidence>
<protein>
    <recommendedName>
        <fullName evidence="8">Major facilitator superfamily (MFS) profile domain-containing protein</fullName>
    </recommendedName>
</protein>
<dbReference type="GO" id="GO:0016020">
    <property type="term" value="C:membrane"/>
    <property type="evidence" value="ECO:0007669"/>
    <property type="project" value="UniProtKB-SubCell"/>
</dbReference>
<keyword evidence="2" id="KW-0813">Transport</keyword>
<feature type="compositionally biased region" description="Polar residues" evidence="6">
    <location>
        <begin position="480"/>
        <end position="492"/>
    </location>
</feature>
<evidence type="ECO:0000256" key="2">
    <source>
        <dbReference type="ARBA" id="ARBA00022448"/>
    </source>
</evidence>
<dbReference type="AlphaFoldDB" id="A0AB34IL76"/>